<protein>
    <submittedName>
        <fullName evidence="2">Uncharacterized protein</fullName>
    </submittedName>
</protein>
<dbReference type="EMBL" id="JBCNJP010000020">
    <property type="protein sequence ID" value="KAK9060134.1"/>
    <property type="molecule type" value="Genomic_DNA"/>
</dbReference>
<comment type="caution">
    <text evidence="2">The sequence shown here is derived from an EMBL/GenBank/DDBJ whole genome shotgun (WGS) entry which is preliminary data.</text>
</comment>
<dbReference type="AlphaFoldDB" id="A0AAP0GTT4"/>
<evidence type="ECO:0000256" key="1">
    <source>
        <dbReference type="SAM" id="SignalP"/>
    </source>
</evidence>
<dbReference type="PANTHER" id="PTHR36726:SF4">
    <property type="entry name" value="CLAVATA3_ESR (CLE)-RELATED PROTEIN 45"/>
    <property type="match status" value="1"/>
</dbReference>
<reference evidence="2 3" key="1">
    <citation type="submission" date="2024-04" db="EMBL/GenBank/DDBJ databases">
        <title>The reference genome of an endangered Asteraceae, Deinandra increscens subsp. villosa, native to the Central Coast of California.</title>
        <authorList>
            <person name="Guilliams M."/>
            <person name="Hasenstab-Lehman K."/>
            <person name="Meyer R."/>
            <person name="Mcevoy S."/>
        </authorList>
    </citation>
    <scope>NUCLEOTIDE SEQUENCE [LARGE SCALE GENOMIC DNA]</scope>
    <source>
        <tissue evidence="2">Leaf</tissue>
    </source>
</reference>
<dbReference type="Proteomes" id="UP001408789">
    <property type="component" value="Unassembled WGS sequence"/>
</dbReference>
<proteinExistence type="predicted"/>
<evidence type="ECO:0000313" key="3">
    <source>
        <dbReference type="Proteomes" id="UP001408789"/>
    </source>
</evidence>
<accession>A0AAP0GTT4</accession>
<name>A0AAP0GTT4_9ASTR</name>
<dbReference type="InterPro" id="IPR038821">
    <property type="entry name" value="CLE45-like"/>
</dbReference>
<organism evidence="2 3">
    <name type="scientific">Deinandra increscens subsp. villosa</name>
    <dbReference type="NCBI Taxonomy" id="3103831"/>
    <lineage>
        <taxon>Eukaryota</taxon>
        <taxon>Viridiplantae</taxon>
        <taxon>Streptophyta</taxon>
        <taxon>Embryophyta</taxon>
        <taxon>Tracheophyta</taxon>
        <taxon>Spermatophyta</taxon>
        <taxon>Magnoliopsida</taxon>
        <taxon>eudicotyledons</taxon>
        <taxon>Gunneridae</taxon>
        <taxon>Pentapetalae</taxon>
        <taxon>asterids</taxon>
        <taxon>campanulids</taxon>
        <taxon>Asterales</taxon>
        <taxon>Asteraceae</taxon>
        <taxon>Asteroideae</taxon>
        <taxon>Heliantheae alliance</taxon>
        <taxon>Madieae</taxon>
        <taxon>Madiinae</taxon>
        <taxon>Deinandra</taxon>
    </lineage>
</organism>
<evidence type="ECO:0000313" key="2">
    <source>
        <dbReference type="EMBL" id="KAK9060134.1"/>
    </source>
</evidence>
<sequence length="85" mass="9444">MILGNHKLFILLTFIGILSIKPNAVSGVRVIAMELRLDHRILKAAVLMEDHEGNSSPAVVNKKLDSYEASKRTVRRGSDPIHNRA</sequence>
<feature type="chain" id="PRO_5043032128" evidence="1">
    <location>
        <begin position="28"/>
        <end position="85"/>
    </location>
</feature>
<keyword evidence="1" id="KW-0732">Signal</keyword>
<feature type="signal peptide" evidence="1">
    <location>
        <begin position="1"/>
        <end position="27"/>
    </location>
</feature>
<dbReference type="PANTHER" id="PTHR36726">
    <property type="entry name" value="CLAVATA3/ESR (CLE)-RELATED PROTEIN 45"/>
    <property type="match status" value="1"/>
</dbReference>
<keyword evidence="3" id="KW-1185">Reference proteome</keyword>
<gene>
    <name evidence="2" type="ORF">SSX86_020838</name>
</gene>